<keyword evidence="3" id="KW-1185">Reference proteome</keyword>
<reference evidence="3" key="1">
    <citation type="journal article" date="2014" name="Proc. Natl. Acad. Sci. U.S.A.">
        <title>Extensive sampling of basidiomycete genomes demonstrates inadequacy of the white-rot/brown-rot paradigm for wood decay fungi.</title>
        <authorList>
            <person name="Riley R."/>
            <person name="Salamov A.A."/>
            <person name="Brown D.W."/>
            <person name="Nagy L.G."/>
            <person name="Floudas D."/>
            <person name="Held B.W."/>
            <person name="Levasseur A."/>
            <person name="Lombard V."/>
            <person name="Morin E."/>
            <person name="Otillar R."/>
            <person name="Lindquist E.A."/>
            <person name="Sun H."/>
            <person name="LaButti K.M."/>
            <person name="Schmutz J."/>
            <person name="Jabbour D."/>
            <person name="Luo H."/>
            <person name="Baker S.E."/>
            <person name="Pisabarro A.G."/>
            <person name="Walton J.D."/>
            <person name="Blanchette R.A."/>
            <person name="Henrissat B."/>
            <person name="Martin F."/>
            <person name="Cullen D."/>
            <person name="Hibbett D.S."/>
            <person name="Grigoriev I.V."/>
        </authorList>
    </citation>
    <scope>NUCLEOTIDE SEQUENCE [LARGE SCALE GENOMIC DNA]</scope>
    <source>
        <strain evidence="3">FD-172 SS1</strain>
    </source>
</reference>
<name>A0A067M0D2_BOTB1</name>
<protein>
    <submittedName>
        <fullName evidence="2">Uncharacterized protein</fullName>
    </submittedName>
</protein>
<dbReference type="Proteomes" id="UP000027195">
    <property type="component" value="Unassembled WGS sequence"/>
</dbReference>
<evidence type="ECO:0000313" key="2">
    <source>
        <dbReference type="EMBL" id="KDQ08999.1"/>
    </source>
</evidence>
<feature type="transmembrane region" description="Helical" evidence="1">
    <location>
        <begin position="20"/>
        <end position="40"/>
    </location>
</feature>
<keyword evidence="1" id="KW-1133">Transmembrane helix</keyword>
<evidence type="ECO:0000313" key="3">
    <source>
        <dbReference type="Proteomes" id="UP000027195"/>
    </source>
</evidence>
<evidence type="ECO:0000256" key="1">
    <source>
        <dbReference type="SAM" id="Phobius"/>
    </source>
</evidence>
<keyword evidence="1" id="KW-0472">Membrane</keyword>
<proteinExistence type="predicted"/>
<accession>A0A067M0D2</accession>
<dbReference type="EMBL" id="KL198083">
    <property type="protein sequence ID" value="KDQ08999.1"/>
    <property type="molecule type" value="Genomic_DNA"/>
</dbReference>
<dbReference type="AlphaFoldDB" id="A0A067M0D2"/>
<dbReference type="InParanoid" id="A0A067M0D2"/>
<dbReference type="HOGENOM" id="CLU_1180059_0_0_1"/>
<keyword evidence="1" id="KW-0812">Transmembrane</keyword>
<gene>
    <name evidence="2" type="ORF">BOTBODRAFT_643513</name>
</gene>
<organism evidence="2 3">
    <name type="scientific">Botryobasidium botryosum (strain FD-172 SS1)</name>
    <dbReference type="NCBI Taxonomy" id="930990"/>
    <lineage>
        <taxon>Eukaryota</taxon>
        <taxon>Fungi</taxon>
        <taxon>Dikarya</taxon>
        <taxon>Basidiomycota</taxon>
        <taxon>Agaricomycotina</taxon>
        <taxon>Agaricomycetes</taxon>
        <taxon>Cantharellales</taxon>
        <taxon>Botryobasidiaceae</taxon>
        <taxon>Botryobasidium</taxon>
    </lineage>
</organism>
<sequence>MASIVWSRLQDGGNVPVDSAGLVAWVLFVLALQSLVVVRWKEEKEVYSVRTRASTTYYSRARFPPLGIATAAHTAEPDSSASASPQYEYDSIWVTRDPDDPDVFAEHKNPEHGHLTNDPIAFIATFESPVWSQPERLASPKICSAEAHSAAATLTFIQPYWWMFVPTDQWEDAPLTGWGKPSTTQEIRRLSQSSPLPIVMVSLSQRRRALKATPYSSGPQILPSHNPCIIGSANG</sequence>